<evidence type="ECO:0000313" key="2">
    <source>
        <dbReference type="EMBL" id="CAJ0599673.1"/>
    </source>
</evidence>
<reference evidence="2" key="1">
    <citation type="submission" date="2023-07" db="EMBL/GenBank/DDBJ databases">
        <authorList>
            <consortium name="CYATHOMIX"/>
        </authorList>
    </citation>
    <scope>NUCLEOTIDE SEQUENCE</scope>
    <source>
        <strain evidence="2">N/A</strain>
    </source>
</reference>
<feature type="compositionally biased region" description="Pro residues" evidence="1">
    <location>
        <begin position="50"/>
        <end position="60"/>
    </location>
</feature>
<gene>
    <name evidence="2" type="ORF">CYNAS_LOCUS11656</name>
</gene>
<evidence type="ECO:0000313" key="3">
    <source>
        <dbReference type="Proteomes" id="UP001176961"/>
    </source>
</evidence>
<proteinExistence type="predicted"/>
<feature type="region of interest" description="Disordered" evidence="1">
    <location>
        <begin position="17"/>
        <end position="63"/>
    </location>
</feature>
<dbReference type="Proteomes" id="UP001176961">
    <property type="component" value="Unassembled WGS sequence"/>
</dbReference>
<dbReference type="AlphaFoldDB" id="A0AA36M6D8"/>
<keyword evidence="3" id="KW-1185">Reference proteome</keyword>
<accession>A0AA36M6D8</accession>
<name>A0AA36M6D8_CYLNA</name>
<organism evidence="2 3">
    <name type="scientific">Cylicocyclus nassatus</name>
    <name type="common">Nematode worm</name>
    <dbReference type="NCBI Taxonomy" id="53992"/>
    <lineage>
        <taxon>Eukaryota</taxon>
        <taxon>Metazoa</taxon>
        <taxon>Ecdysozoa</taxon>
        <taxon>Nematoda</taxon>
        <taxon>Chromadorea</taxon>
        <taxon>Rhabditida</taxon>
        <taxon>Rhabditina</taxon>
        <taxon>Rhabditomorpha</taxon>
        <taxon>Strongyloidea</taxon>
        <taxon>Strongylidae</taxon>
        <taxon>Cylicocyclus</taxon>
    </lineage>
</organism>
<protein>
    <submittedName>
        <fullName evidence="2">Uncharacterized protein</fullName>
    </submittedName>
</protein>
<comment type="caution">
    <text evidence="2">The sequence shown here is derived from an EMBL/GenBank/DDBJ whole genome shotgun (WGS) entry which is preliminary data.</text>
</comment>
<sequence length="118" mass="13145">MVYLVIDDDKICKTLRKALSKRPRGASNRQQQMEETDMPPAKRRCSSNPLKPPQPKPPPVKANILTSVPAAGPVVNEEAKADLEVDYIVRAVRAVLQEKKKNSKKNMNPLVDEISSLD</sequence>
<dbReference type="EMBL" id="CATQJL010000223">
    <property type="protein sequence ID" value="CAJ0599673.1"/>
    <property type="molecule type" value="Genomic_DNA"/>
</dbReference>
<evidence type="ECO:0000256" key="1">
    <source>
        <dbReference type="SAM" id="MobiDB-lite"/>
    </source>
</evidence>